<organism evidence="2 3">
    <name type="scientific">Hydnum rufescens UP504</name>
    <dbReference type="NCBI Taxonomy" id="1448309"/>
    <lineage>
        <taxon>Eukaryota</taxon>
        <taxon>Fungi</taxon>
        <taxon>Dikarya</taxon>
        <taxon>Basidiomycota</taxon>
        <taxon>Agaricomycotina</taxon>
        <taxon>Agaricomycetes</taxon>
        <taxon>Cantharellales</taxon>
        <taxon>Hydnaceae</taxon>
        <taxon>Hydnum</taxon>
    </lineage>
</organism>
<protein>
    <submittedName>
        <fullName evidence="2">Uncharacterized protein</fullName>
    </submittedName>
</protein>
<dbReference type="Proteomes" id="UP000886523">
    <property type="component" value="Unassembled WGS sequence"/>
</dbReference>
<evidence type="ECO:0000313" key="3">
    <source>
        <dbReference type="Proteomes" id="UP000886523"/>
    </source>
</evidence>
<dbReference type="OrthoDB" id="391988at2759"/>
<name>A0A9P6AJL5_9AGAM</name>
<feature type="region of interest" description="Disordered" evidence="1">
    <location>
        <begin position="89"/>
        <end position="111"/>
    </location>
</feature>
<evidence type="ECO:0000256" key="1">
    <source>
        <dbReference type="SAM" id="MobiDB-lite"/>
    </source>
</evidence>
<gene>
    <name evidence="2" type="ORF">BS47DRAFT_1352217</name>
</gene>
<sequence length="111" mass="12222">PIIVVLTKYDQLVIHKKFSLQSLLLVTESNGSVKRKKLATEDVKVTCEKPLNAVAGNRHAWTEVSTKDEYKDTLERLINLTMNSILGVPTKATDPKTQAPTGEGTADSESR</sequence>
<keyword evidence="3" id="KW-1185">Reference proteome</keyword>
<feature type="non-terminal residue" evidence="2">
    <location>
        <position position="1"/>
    </location>
</feature>
<proteinExistence type="predicted"/>
<evidence type="ECO:0000313" key="2">
    <source>
        <dbReference type="EMBL" id="KAF9507003.1"/>
    </source>
</evidence>
<dbReference type="EMBL" id="MU129093">
    <property type="protein sequence ID" value="KAF9507003.1"/>
    <property type="molecule type" value="Genomic_DNA"/>
</dbReference>
<dbReference type="AlphaFoldDB" id="A0A9P6AJL5"/>
<comment type="caution">
    <text evidence="2">The sequence shown here is derived from an EMBL/GenBank/DDBJ whole genome shotgun (WGS) entry which is preliminary data.</text>
</comment>
<reference evidence="2" key="1">
    <citation type="journal article" date="2020" name="Nat. Commun.">
        <title>Large-scale genome sequencing of mycorrhizal fungi provides insights into the early evolution of symbiotic traits.</title>
        <authorList>
            <person name="Miyauchi S."/>
            <person name="Kiss E."/>
            <person name="Kuo A."/>
            <person name="Drula E."/>
            <person name="Kohler A."/>
            <person name="Sanchez-Garcia M."/>
            <person name="Morin E."/>
            <person name="Andreopoulos B."/>
            <person name="Barry K.W."/>
            <person name="Bonito G."/>
            <person name="Buee M."/>
            <person name="Carver A."/>
            <person name="Chen C."/>
            <person name="Cichocki N."/>
            <person name="Clum A."/>
            <person name="Culley D."/>
            <person name="Crous P.W."/>
            <person name="Fauchery L."/>
            <person name="Girlanda M."/>
            <person name="Hayes R.D."/>
            <person name="Keri Z."/>
            <person name="LaButti K."/>
            <person name="Lipzen A."/>
            <person name="Lombard V."/>
            <person name="Magnuson J."/>
            <person name="Maillard F."/>
            <person name="Murat C."/>
            <person name="Nolan M."/>
            <person name="Ohm R.A."/>
            <person name="Pangilinan J."/>
            <person name="Pereira M.F."/>
            <person name="Perotto S."/>
            <person name="Peter M."/>
            <person name="Pfister S."/>
            <person name="Riley R."/>
            <person name="Sitrit Y."/>
            <person name="Stielow J.B."/>
            <person name="Szollosi G."/>
            <person name="Zifcakova L."/>
            <person name="Stursova M."/>
            <person name="Spatafora J.W."/>
            <person name="Tedersoo L."/>
            <person name="Vaario L.M."/>
            <person name="Yamada A."/>
            <person name="Yan M."/>
            <person name="Wang P."/>
            <person name="Xu J."/>
            <person name="Bruns T."/>
            <person name="Baldrian P."/>
            <person name="Vilgalys R."/>
            <person name="Dunand C."/>
            <person name="Henrissat B."/>
            <person name="Grigoriev I.V."/>
            <person name="Hibbett D."/>
            <person name="Nagy L.G."/>
            <person name="Martin F.M."/>
        </authorList>
    </citation>
    <scope>NUCLEOTIDE SEQUENCE</scope>
    <source>
        <strain evidence="2">UP504</strain>
    </source>
</reference>
<accession>A0A9P6AJL5</accession>